<proteinExistence type="predicted"/>
<evidence type="ECO:0000313" key="2">
    <source>
        <dbReference type="EMBL" id="MFC7096354.1"/>
    </source>
</evidence>
<dbReference type="AlphaFoldDB" id="A0ABD5WS06"/>
<organism evidence="2 3">
    <name type="scientific">Halobaculum marinum</name>
    <dbReference type="NCBI Taxonomy" id="3031996"/>
    <lineage>
        <taxon>Archaea</taxon>
        <taxon>Methanobacteriati</taxon>
        <taxon>Methanobacteriota</taxon>
        <taxon>Stenosarchaea group</taxon>
        <taxon>Halobacteria</taxon>
        <taxon>Halobacteriales</taxon>
        <taxon>Haloferacaceae</taxon>
        <taxon>Halobaculum</taxon>
    </lineage>
</organism>
<evidence type="ECO:0000313" key="3">
    <source>
        <dbReference type="Proteomes" id="UP001596388"/>
    </source>
</evidence>
<dbReference type="Proteomes" id="UP001596388">
    <property type="component" value="Unassembled WGS sequence"/>
</dbReference>
<keyword evidence="3" id="KW-1185">Reference proteome</keyword>
<accession>A0ABD5WS06</accession>
<comment type="caution">
    <text evidence="2">The sequence shown here is derived from an EMBL/GenBank/DDBJ whole genome shotgun (WGS) entry which is preliminary data.</text>
</comment>
<reference evidence="2 3" key="1">
    <citation type="journal article" date="2019" name="Int. J. Syst. Evol. Microbiol.">
        <title>The Global Catalogue of Microorganisms (GCM) 10K type strain sequencing project: providing services to taxonomists for standard genome sequencing and annotation.</title>
        <authorList>
            <consortium name="The Broad Institute Genomics Platform"/>
            <consortium name="The Broad Institute Genome Sequencing Center for Infectious Disease"/>
            <person name="Wu L."/>
            <person name="Ma J."/>
        </authorList>
    </citation>
    <scope>NUCLEOTIDE SEQUENCE [LARGE SCALE GENOMIC DNA]</scope>
    <source>
        <strain evidence="2 3">DT55</strain>
    </source>
</reference>
<feature type="domain" description="HEWD" evidence="1">
    <location>
        <begin position="1"/>
        <end position="56"/>
    </location>
</feature>
<dbReference type="Pfam" id="PF20576">
    <property type="entry name" value="HEWD"/>
    <property type="match status" value="1"/>
</dbReference>
<dbReference type="GeneID" id="79269759"/>
<dbReference type="EMBL" id="JBHTAG010000002">
    <property type="protein sequence ID" value="MFC7096354.1"/>
    <property type="molecule type" value="Genomic_DNA"/>
</dbReference>
<dbReference type="InterPro" id="IPR046782">
    <property type="entry name" value="HEWD"/>
</dbReference>
<dbReference type="RefSeq" id="WP_276239173.1">
    <property type="nucleotide sequence ID" value="NZ_CP119989.1"/>
</dbReference>
<sequence>MSVRIRRPRERVCERCGREERFDDATESWVVADDAAGEVYCVHEWDINGTFVPFEEVDDGAAGA</sequence>
<name>A0ABD5WS06_9EURY</name>
<gene>
    <name evidence="2" type="ORF">ACFQKD_03470</name>
</gene>
<evidence type="ECO:0000259" key="1">
    <source>
        <dbReference type="Pfam" id="PF20576"/>
    </source>
</evidence>
<protein>
    <submittedName>
        <fullName evidence="2">HEWD family protein</fullName>
    </submittedName>
</protein>